<accession>A0A6M0QB21</accession>
<dbReference type="GO" id="GO:0030170">
    <property type="term" value="F:pyridoxal phosphate binding"/>
    <property type="evidence" value="ECO:0007669"/>
    <property type="project" value="UniProtKB-ARBA"/>
</dbReference>
<feature type="active site" description="Proton acceptor" evidence="3">
    <location>
        <position position="191"/>
    </location>
</feature>
<dbReference type="SUPFAM" id="SSF53383">
    <property type="entry name" value="PLP-dependent transferases"/>
    <property type="match status" value="1"/>
</dbReference>
<dbReference type="InterPro" id="IPR000653">
    <property type="entry name" value="DegT/StrS_aminotransferase"/>
</dbReference>
<evidence type="ECO:0000256" key="4">
    <source>
        <dbReference type="PIRSR" id="PIRSR000390-2"/>
    </source>
</evidence>
<evidence type="ECO:0000256" key="5">
    <source>
        <dbReference type="RuleBase" id="RU004508"/>
    </source>
</evidence>
<evidence type="ECO:0000256" key="1">
    <source>
        <dbReference type="ARBA" id="ARBA00022898"/>
    </source>
</evidence>
<reference evidence="6 7" key="1">
    <citation type="submission" date="2020-02" db="EMBL/GenBank/DDBJ databases">
        <title>Bacillus aquiflavi sp. nov., isolated from yellow water of strong flavor Chinese baijiu in Yibin region of China.</title>
        <authorList>
            <person name="Xie J."/>
        </authorList>
    </citation>
    <scope>NUCLEOTIDE SEQUENCE [LARGE SCALE GENOMIC DNA]</scope>
    <source>
        <strain evidence="6 7">SA4</strain>
    </source>
</reference>
<evidence type="ECO:0000256" key="2">
    <source>
        <dbReference type="ARBA" id="ARBA00037999"/>
    </source>
</evidence>
<dbReference type="EMBL" id="JAAIWM010000007">
    <property type="protein sequence ID" value="NEY73447.1"/>
    <property type="molecule type" value="Genomic_DNA"/>
</dbReference>
<keyword evidence="6" id="KW-0032">Aminotransferase</keyword>
<keyword evidence="6" id="KW-0808">Transferase</keyword>
<sequence length="375" mass="41927">MENRHKVIPLLDTAGQYHLLESEIHKELTEVLLSGQYIMGPKVEDFEKAMAEYCEVKYAIGVANGTDALQLTLDAMGISSGDEVITTPFTFFATAEVISKLNAIPVFVDIDPVTYNIDVSKIEAAITSKTKAIIPVHLFGQPANMDEILEIANRRNLFVIEDACQAIGSSYKGKKVGCLGNAGCFSFFPTKNLGGFGDGGMIVTNDLDLANKLKVLRIHGSSQKYYHSHIGYNSRLDPLQAAALHVKLPHLDTFNQLRRKKAAEYNHSFNSLPLTLPTEQNHHYSVYHLYIIQTPSRDQLREYLQKHGIQTGVYYPKPLHLQEVYKHLGYNIGDFPEAEKASLSTLALPLYPELTEEDQSYVISTVKDFFSNKRG</sequence>
<dbReference type="Pfam" id="PF01041">
    <property type="entry name" value="DegT_DnrJ_EryC1"/>
    <property type="match status" value="1"/>
</dbReference>
<dbReference type="InterPro" id="IPR015421">
    <property type="entry name" value="PyrdxlP-dep_Trfase_major"/>
</dbReference>
<dbReference type="InterPro" id="IPR015422">
    <property type="entry name" value="PyrdxlP-dep_Trfase_small"/>
</dbReference>
<dbReference type="Proteomes" id="UP000481043">
    <property type="component" value="Unassembled WGS sequence"/>
</dbReference>
<evidence type="ECO:0000313" key="7">
    <source>
        <dbReference type="Proteomes" id="UP000481043"/>
    </source>
</evidence>
<dbReference type="Gene3D" id="3.40.640.10">
    <property type="entry name" value="Type I PLP-dependent aspartate aminotransferase-like (Major domain)"/>
    <property type="match status" value="1"/>
</dbReference>
<evidence type="ECO:0000313" key="6">
    <source>
        <dbReference type="EMBL" id="NEY73447.1"/>
    </source>
</evidence>
<gene>
    <name evidence="6" type="ORF">G4D63_17060</name>
</gene>
<dbReference type="FunFam" id="3.40.640.10:FF:000089">
    <property type="entry name" value="Aminotransferase, DegT/DnrJ/EryC1/StrS family"/>
    <property type="match status" value="1"/>
</dbReference>
<dbReference type="Gene3D" id="3.90.1150.10">
    <property type="entry name" value="Aspartate Aminotransferase, domain 1"/>
    <property type="match status" value="1"/>
</dbReference>
<proteinExistence type="inferred from homology"/>
<keyword evidence="1 4" id="KW-0663">Pyridoxal phosphate</keyword>
<dbReference type="PANTHER" id="PTHR30244">
    <property type="entry name" value="TRANSAMINASE"/>
    <property type="match status" value="1"/>
</dbReference>
<dbReference type="InterPro" id="IPR015424">
    <property type="entry name" value="PyrdxlP-dep_Trfase"/>
</dbReference>
<dbReference type="AlphaFoldDB" id="A0A6M0QB21"/>
<feature type="modified residue" description="N6-(pyridoxal phosphate)lysine" evidence="4">
    <location>
        <position position="191"/>
    </location>
</feature>
<dbReference type="RefSeq" id="WP_163181001.1">
    <property type="nucleotide sequence ID" value="NZ_JAAIWM010000007.1"/>
</dbReference>
<protein>
    <submittedName>
        <fullName evidence="6">DegT/DnrJ/EryC1/StrS family aminotransferase</fullName>
    </submittedName>
</protein>
<dbReference type="PANTHER" id="PTHR30244:SF36">
    <property type="entry name" value="3-OXO-GLUCOSE-6-PHOSPHATE:GLUTAMATE AMINOTRANSFERASE"/>
    <property type="match status" value="1"/>
</dbReference>
<comment type="caution">
    <text evidence="6">The sequence shown here is derived from an EMBL/GenBank/DDBJ whole genome shotgun (WGS) entry which is preliminary data.</text>
</comment>
<name>A0A6M0QB21_9BACI</name>
<dbReference type="PIRSF" id="PIRSF000390">
    <property type="entry name" value="PLP_StrS"/>
    <property type="match status" value="1"/>
</dbReference>
<dbReference type="CDD" id="cd00616">
    <property type="entry name" value="AHBA_syn"/>
    <property type="match status" value="1"/>
</dbReference>
<dbReference type="GO" id="GO:0008483">
    <property type="term" value="F:transaminase activity"/>
    <property type="evidence" value="ECO:0007669"/>
    <property type="project" value="UniProtKB-KW"/>
</dbReference>
<comment type="similarity">
    <text evidence="2 5">Belongs to the DegT/DnrJ/EryC1 family.</text>
</comment>
<keyword evidence="7" id="KW-1185">Reference proteome</keyword>
<dbReference type="GO" id="GO:0000271">
    <property type="term" value="P:polysaccharide biosynthetic process"/>
    <property type="evidence" value="ECO:0007669"/>
    <property type="project" value="TreeGrafter"/>
</dbReference>
<organism evidence="6 7">
    <name type="scientific">Bacillus mesophilus</name>
    <dbReference type="NCBI Taxonomy" id="1808955"/>
    <lineage>
        <taxon>Bacteria</taxon>
        <taxon>Bacillati</taxon>
        <taxon>Bacillota</taxon>
        <taxon>Bacilli</taxon>
        <taxon>Bacillales</taxon>
        <taxon>Bacillaceae</taxon>
        <taxon>Bacillus</taxon>
    </lineage>
</organism>
<evidence type="ECO:0000256" key="3">
    <source>
        <dbReference type="PIRSR" id="PIRSR000390-1"/>
    </source>
</evidence>